<dbReference type="Proteomes" id="UP000541610">
    <property type="component" value="Unassembled WGS sequence"/>
</dbReference>
<dbReference type="PROSITE" id="PS50158">
    <property type="entry name" value="ZF_CCHC"/>
    <property type="match status" value="1"/>
</dbReference>
<dbReference type="AlphaFoldDB" id="A0A7J6N942"/>
<evidence type="ECO:0000256" key="1">
    <source>
        <dbReference type="PROSITE-ProRule" id="PRU00047"/>
    </source>
</evidence>
<dbReference type="InterPro" id="IPR001878">
    <property type="entry name" value="Znf_CCHC"/>
</dbReference>
<accession>A0A7J6N942</accession>
<evidence type="ECO:0000313" key="5">
    <source>
        <dbReference type="Proteomes" id="UP000541610"/>
    </source>
</evidence>
<comment type="caution">
    <text evidence="4">The sequence shown here is derived from an EMBL/GenBank/DDBJ whole genome shotgun (WGS) entry which is preliminary data.</text>
</comment>
<dbReference type="SMART" id="SM00343">
    <property type="entry name" value="ZnF_C2HC"/>
    <property type="match status" value="3"/>
</dbReference>
<gene>
    <name evidence="4" type="ORF">FOZ60_013731</name>
</gene>
<keyword evidence="1" id="KW-0479">Metal-binding</keyword>
<keyword evidence="1" id="KW-0862">Zinc</keyword>
<dbReference type="Gene3D" id="4.10.60.10">
    <property type="entry name" value="Zinc finger, CCHC-type"/>
    <property type="match status" value="1"/>
</dbReference>
<dbReference type="EMBL" id="JABANP010000620">
    <property type="protein sequence ID" value="KAF4680335.1"/>
    <property type="molecule type" value="Genomic_DNA"/>
</dbReference>
<dbReference type="InterPro" id="IPR036875">
    <property type="entry name" value="Znf_CCHC_sf"/>
</dbReference>
<organism evidence="4 5">
    <name type="scientific">Perkinsus olseni</name>
    <name type="common">Perkinsus atlanticus</name>
    <dbReference type="NCBI Taxonomy" id="32597"/>
    <lineage>
        <taxon>Eukaryota</taxon>
        <taxon>Sar</taxon>
        <taxon>Alveolata</taxon>
        <taxon>Perkinsozoa</taxon>
        <taxon>Perkinsea</taxon>
        <taxon>Perkinsida</taxon>
        <taxon>Perkinsidae</taxon>
        <taxon>Perkinsus</taxon>
    </lineage>
</organism>
<dbReference type="Pfam" id="PF00098">
    <property type="entry name" value="zf-CCHC"/>
    <property type="match status" value="1"/>
</dbReference>
<evidence type="ECO:0000313" key="4">
    <source>
        <dbReference type="EMBL" id="KAF4680335.1"/>
    </source>
</evidence>
<dbReference type="GO" id="GO:0003676">
    <property type="term" value="F:nucleic acid binding"/>
    <property type="evidence" value="ECO:0007669"/>
    <property type="project" value="InterPro"/>
</dbReference>
<name>A0A7J6N942_PEROL</name>
<feature type="region of interest" description="Disordered" evidence="2">
    <location>
        <begin position="358"/>
        <end position="388"/>
    </location>
</feature>
<feature type="compositionally biased region" description="Polar residues" evidence="2">
    <location>
        <begin position="358"/>
        <end position="374"/>
    </location>
</feature>
<evidence type="ECO:0000256" key="2">
    <source>
        <dbReference type="SAM" id="MobiDB-lite"/>
    </source>
</evidence>
<proteinExistence type="predicted"/>
<feature type="compositionally biased region" description="Acidic residues" evidence="2">
    <location>
        <begin position="377"/>
        <end position="388"/>
    </location>
</feature>
<sequence length="492" mass="53516">MGAEPRRSPSDLLSLPVTPGLSTGIASASVGSSTLRGATIGPTDLDLSTLSDYLRVPVYLLPLVLPSDLELVHSENQNVHLVTKITHRRTLDLLLQGYGQTSKVIDESKHEEEAEKREDVQKVVARAKYSIGLLGGAFRGLNDKRPVALFLNELRNLEEHGCASAVAKSLTSKANLDADVNSYCSRELKRQCGVKNIAKDQWAKKLELLEAILMREFSAIGTFSAIRLGLRRWARKNEKAPTPSRTTRSAKVQVSVANPADEEISATEVYMVMGSMDRGACWRCGQRGHRAFECTNEVFKLRERCQRCGGFDHFMDTCPLPDTLICGRCKQSGHFSSVCGAPSPVKKFYYKARRFNGGSRSSGQGGPVSTNASAIATDEESTVTAETGDEEVLAAPVMKVGLSKADVSLGNDNGKGKIHLQVVHPAMFDVTVREKPLQVLVDRGAGTNFISKNLASRLVTELQAVVVFPVTQLVVSLASMYSDAIIMICMCL</sequence>
<dbReference type="GO" id="GO:0008270">
    <property type="term" value="F:zinc ion binding"/>
    <property type="evidence" value="ECO:0007669"/>
    <property type="project" value="UniProtKB-KW"/>
</dbReference>
<keyword evidence="1" id="KW-0863">Zinc-finger</keyword>
<reference evidence="4 5" key="1">
    <citation type="submission" date="2020-04" db="EMBL/GenBank/DDBJ databases">
        <title>Perkinsus olseni comparative genomics.</title>
        <authorList>
            <person name="Bogema D.R."/>
        </authorList>
    </citation>
    <scope>NUCLEOTIDE SEQUENCE [LARGE SCALE GENOMIC DNA]</scope>
    <source>
        <strain evidence="4">00978-12</strain>
    </source>
</reference>
<feature type="domain" description="CCHC-type" evidence="3">
    <location>
        <begin position="281"/>
        <end position="296"/>
    </location>
</feature>
<dbReference type="OrthoDB" id="422936at2759"/>
<dbReference type="SUPFAM" id="SSF57756">
    <property type="entry name" value="Retrovirus zinc finger-like domains"/>
    <property type="match status" value="1"/>
</dbReference>
<evidence type="ECO:0000259" key="3">
    <source>
        <dbReference type="PROSITE" id="PS50158"/>
    </source>
</evidence>
<protein>
    <recommendedName>
        <fullName evidence="3">CCHC-type domain-containing protein</fullName>
    </recommendedName>
</protein>